<comment type="subcellular location">
    <subcellularLocation>
        <location evidence="1">Membrane</location>
        <topology evidence="1">Single-pass membrane protein</topology>
    </subcellularLocation>
</comment>
<feature type="chain" id="PRO_5034940282" evidence="10">
    <location>
        <begin position="30"/>
        <end position="115"/>
    </location>
</feature>
<name>A0A8B8AIB7_CRAVI</name>
<dbReference type="GeneID" id="111101522"/>
<dbReference type="PANTHER" id="PTHR24270">
    <property type="entry name" value="LOW-DENSITY LIPOPROTEIN RECEPTOR-RELATED"/>
    <property type="match status" value="1"/>
</dbReference>
<dbReference type="GO" id="GO:0016192">
    <property type="term" value="P:vesicle-mediated transport"/>
    <property type="evidence" value="ECO:0007669"/>
    <property type="project" value="UniProtKB-ARBA"/>
</dbReference>
<dbReference type="RefSeq" id="XP_022289754.1">
    <property type="nucleotide sequence ID" value="XM_022434046.1"/>
</dbReference>
<organism evidence="11 12">
    <name type="scientific">Crassostrea virginica</name>
    <name type="common">Eastern oyster</name>
    <dbReference type="NCBI Taxonomy" id="6565"/>
    <lineage>
        <taxon>Eukaryota</taxon>
        <taxon>Metazoa</taxon>
        <taxon>Spiralia</taxon>
        <taxon>Lophotrochozoa</taxon>
        <taxon>Mollusca</taxon>
        <taxon>Bivalvia</taxon>
        <taxon>Autobranchia</taxon>
        <taxon>Pteriomorphia</taxon>
        <taxon>Ostreida</taxon>
        <taxon>Ostreoidea</taxon>
        <taxon>Ostreidae</taxon>
        <taxon>Crassostrea</taxon>
    </lineage>
</organism>
<evidence type="ECO:0000256" key="8">
    <source>
        <dbReference type="ARBA" id="ARBA00023180"/>
    </source>
</evidence>
<dbReference type="InterPro" id="IPR050685">
    <property type="entry name" value="LDLR"/>
</dbReference>
<evidence type="ECO:0000256" key="3">
    <source>
        <dbReference type="ARBA" id="ARBA00022729"/>
    </source>
</evidence>
<gene>
    <name evidence="12" type="primary">LOC111101522</name>
</gene>
<feature type="disulfide bond" evidence="9">
    <location>
        <begin position="49"/>
        <end position="64"/>
    </location>
</feature>
<dbReference type="Proteomes" id="UP000694844">
    <property type="component" value="Chromosome 6"/>
</dbReference>
<dbReference type="PRINTS" id="PR00261">
    <property type="entry name" value="LDLRECEPTOR"/>
</dbReference>
<dbReference type="GO" id="GO:0005886">
    <property type="term" value="C:plasma membrane"/>
    <property type="evidence" value="ECO:0007669"/>
    <property type="project" value="TreeGrafter"/>
</dbReference>
<evidence type="ECO:0000256" key="2">
    <source>
        <dbReference type="ARBA" id="ARBA00022692"/>
    </source>
</evidence>
<keyword evidence="3 10" id="KW-0732">Signal</keyword>
<dbReference type="PANTHER" id="PTHR24270:SF8">
    <property type="entry name" value="LD11117P-RELATED"/>
    <property type="match status" value="1"/>
</dbReference>
<evidence type="ECO:0000313" key="12">
    <source>
        <dbReference type="RefSeq" id="XP_022289754.1"/>
    </source>
</evidence>
<feature type="disulfide bond" evidence="9">
    <location>
        <begin position="88"/>
        <end position="103"/>
    </location>
</feature>
<feature type="signal peptide" evidence="10">
    <location>
        <begin position="1"/>
        <end position="29"/>
    </location>
</feature>
<evidence type="ECO:0000256" key="9">
    <source>
        <dbReference type="PROSITE-ProRule" id="PRU00124"/>
    </source>
</evidence>
<accession>A0A8B8AIB7</accession>
<evidence type="ECO:0000256" key="1">
    <source>
        <dbReference type="ARBA" id="ARBA00004167"/>
    </source>
</evidence>
<evidence type="ECO:0000256" key="4">
    <source>
        <dbReference type="ARBA" id="ARBA00022737"/>
    </source>
</evidence>
<keyword evidence="7 9" id="KW-1015">Disulfide bond</keyword>
<sequence length="115" mass="12828">MDLKQKMKLLSIIAVVHVVWLFGESGVQACSQNQFTCADGKCIHTTWRCDGDKDCLDGLDELDCPVPTCKNIEFTCSDGKCIPSEWRCDRESDCRDGLDEINCSICAYIAQLCPI</sequence>
<proteinExistence type="predicted"/>
<evidence type="ECO:0000256" key="5">
    <source>
        <dbReference type="ARBA" id="ARBA00022989"/>
    </source>
</evidence>
<dbReference type="PROSITE" id="PS50068">
    <property type="entry name" value="LDLRA_2"/>
    <property type="match status" value="2"/>
</dbReference>
<evidence type="ECO:0000256" key="6">
    <source>
        <dbReference type="ARBA" id="ARBA00023136"/>
    </source>
</evidence>
<evidence type="ECO:0000256" key="10">
    <source>
        <dbReference type="SAM" id="SignalP"/>
    </source>
</evidence>
<reference evidence="12" key="1">
    <citation type="submission" date="2025-08" db="UniProtKB">
        <authorList>
            <consortium name="RefSeq"/>
        </authorList>
    </citation>
    <scope>IDENTIFICATION</scope>
    <source>
        <tissue evidence="12">Whole sample</tissue>
    </source>
</reference>
<keyword evidence="8" id="KW-0325">Glycoprotein</keyword>
<feature type="disulfide bond" evidence="9">
    <location>
        <begin position="76"/>
        <end position="94"/>
    </location>
</feature>
<feature type="disulfide bond" evidence="9">
    <location>
        <begin position="69"/>
        <end position="81"/>
    </location>
</feature>
<feature type="disulfide bond" evidence="9">
    <location>
        <begin position="30"/>
        <end position="42"/>
    </location>
</feature>
<dbReference type="AlphaFoldDB" id="A0A8B8AIB7"/>
<dbReference type="CDD" id="cd00112">
    <property type="entry name" value="LDLa"/>
    <property type="match status" value="2"/>
</dbReference>
<dbReference type="SUPFAM" id="SSF57424">
    <property type="entry name" value="LDL receptor-like module"/>
    <property type="match status" value="2"/>
</dbReference>
<dbReference type="FunFam" id="4.10.400.10:FF:000034">
    <property type="entry name" value="Low-density lipoprotein receptor-related protein 2"/>
    <property type="match status" value="2"/>
</dbReference>
<evidence type="ECO:0000313" key="11">
    <source>
        <dbReference type="Proteomes" id="UP000694844"/>
    </source>
</evidence>
<evidence type="ECO:0000256" key="7">
    <source>
        <dbReference type="ARBA" id="ARBA00023157"/>
    </source>
</evidence>
<keyword evidence="2" id="KW-0812">Transmembrane</keyword>
<dbReference type="Gene3D" id="4.10.400.10">
    <property type="entry name" value="Low-density Lipoprotein Receptor"/>
    <property type="match status" value="2"/>
</dbReference>
<keyword evidence="5" id="KW-1133">Transmembrane helix</keyword>
<feature type="disulfide bond" evidence="9">
    <location>
        <begin position="37"/>
        <end position="55"/>
    </location>
</feature>
<keyword evidence="4" id="KW-0677">Repeat</keyword>
<dbReference type="SMART" id="SM00192">
    <property type="entry name" value="LDLa"/>
    <property type="match status" value="2"/>
</dbReference>
<dbReference type="Pfam" id="PF00057">
    <property type="entry name" value="Ldl_recept_a"/>
    <property type="match status" value="2"/>
</dbReference>
<dbReference type="InterPro" id="IPR036055">
    <property type="entry name" value="LDL_receptor-like_sf"/>
</dbReference>
<keyword evidence="11" id="KW-1185">Reference proteome</keyword>
<keyword evidence="6" id="KW-0472">Membrane</keyword>
<dbReference type="OrthoDB" id="10062665at2759"/>
<dbReference type="KEGG" id="cvn:111101522"/>
<protein>
    <submittedName>
        <fullName evidence="12">Very low-density lipoprotein receptor-like</fullName>
    </submittedName>
</protein>
<dbReference type="InterPro" id="IPR002172">
    <property type="entry name" value="LDrepeatLR_classA_rpt"/>
</dbReference>